<feature type="region of interest" description="Disordered" evidence="1">
    <location>
        <begin position="276"/>
        <end position="322"/>
    </location>
</feature>
<reference evidence="3" key="2">
    <citation type="submission" date="2025-08" db="UniProtKB">
        <authorList>
            <consortium name="RefSeq"/>
        </authorList>
    </citation>
    <scope>IDENTIFICATION</scope>
    <source>
        <tissue evidence="3">Leaves</tissue>
    </source>
</reference>
<dbReference type="GeneID" id="113711495"/>
<evidence type="ECO:0008006" key="4">
    <source>
        <dbReference type="Google" id="ProtNLM"/>
    </source>
</evidence>
<dbReference type="AlphaFoldDB" id="A0A6P6UIZ9"/>
<evidence type="ECO:0000256" key="1">
    <source>
        <dbReference type="SAM" id="MobiDB-lite"/>
    </source>
</evidence>
<dbReference type="PANTHER" id="PTHR33240:SF15">
    <property type="entry name" value="GAG-PRO-LIKE PROTEIN"/>
    <property type="match status" value="1"/>
</dbReference>
<keyword evidence="2" id="KW-1185">Reference proteome</keyword>
<dbReference type="RefSeq" id="XP_027090458.2">
    <property type="nucleotide sequence ID" value="XM_027234657.2"/>
</dbReference>
<dbReference type="OrthoDB" id="2919534at2759"/>
<reference evidence="2" key="1">
    <citation type="journal article" date="2025" name="Foods">
        <title>Unveiling the Microbial Signatures of Arabica Coffee Cherries: Insights into Ripeness Specific Diversity, Functional Traits, and Implications for Quality and Safety.</title>
        <authorList>
            <consortium name="RefSeq"/>
            <person name="Tenea G.N."/>
            <person name="Cifuentes V."/>
            <person name="Reyes P."/>
            <person name="Cevallos-Vallejos M."/>
        </authorList>
    </citation>
    <scope>NUCLEOTIDE SEQUENCE [LARGE SCALE GENOMIC DNA]</scope>
</reference>
<evidence type="ECO:0000313" key="2">
    <source>
        <dbReference type="Proteomes" id="UP001652660"/>
    </source>
</evidence>
<gene>
    <name evidence="3" type="primary">LOC113711495</name>
</gene>
<feature type="compositionally biased region" description="Polar residues" evidence="1">
    <location>
        <begin position="297"/>
        <end position="309"/>
    </location>
</feature>
<evidence type="ECO:0000313" key="3">
    <source>
        <dbReference type="RefSeq" id="XP_027090458.2"/>
    </source>
</evidence>
<organism evidence="2 3">
    <name type="scientific">Coffea arabica</name>
    <name type="common">Arabian coffee</name>
    <dbReference type="NCBI Taxonomy" id="13443"/>
    <lineage>
        <taxon>Eukaryota</taxon>
        <taxon>Viridiplantae</taxon>
        <taxon>Streptophyta</taxon>
        <taxon>Embryophyta</taxon>
        <taxon>Tracheophyta</taxon>
        <taxon>Spermatophyta</taxon>
        <taxon>Magnoliopsida</taxon>
        <taxon>eudicotyledons</taxon>
        <taxon>Gunneridae</taxon>
        <taxon>Pentapetalae</taxon>
        <taxon>asterids</taxon>
        <taxon>lamiids</taxon>
        <taxon>Gentianales</taxon>
        <taxon>Rubiaceae</taxon>
        <taxon>Ixoroideae</taxon>
        <taxon>Gardenieae complex</taxon>
        <taxon>Bertiereae - Coffeeae clade</taxon>
        <taxon>Coffeeae</taxon>
        <taxon>Coffea</taxon>
    </lineage>
</organism>
<accession>A0A6P6UIZ9</accession>
<proteinExistence type="predicted"/>
<dbReference type="Proteomes" id="UP001652660">
    <property type="component" value="Chromosome 10e"/>
</dbReference>
<sequence>MRVSPFTDDINGERVLPNFKLPVLQPYAGRGDPENHLRAFISTFRLCCVPNVVICQTFPIFLQGTARKWFWSLEQRSIFSLDELVDRIIHRFRFNEKNVQIPDQNEQVTIDAFTNELIAGIFHTEIHRDYPCSFRKFWERVDRGIRSKNLNCMKRKAQAAHVGQESRRKKEIGLAEQVPTSSNPFRDCRSIFDRIVKGRSSILDAELTPLNSSRSHILAVMRQNHLDRVPPEILGRREKRNPNLYCAYHRDVGHETENCNDLKKEIENLIRQGYLKEDQRPPRDGFPGYDPNIAGVINTSGGPTGGDNQNSRKRTYRQAGLEAAEPSSKLSEVITYGPSDLVPTASSNHESLVIEILINNYIVKKVYVDPDRSVDVLYYQTFERLKLTREQLTLVRTPLVGFEGHVVYPKGMVSLMVTVGRYPHCQTIRVSFAIVKADSLYNMLIGRPALNVLKVVYSTYHLSFKFSPPAGVAEVSSDVNAAKECYLVTIQTAVTPRP</sequence>
<protein>
    <recommendedName>
        <fullName evidence="4">Retrotransposon gag domain-containing protein</fullName>
    </recommendedName>
</protein>
<dbReference type="PANTHER" id="PTHR33240">
    <property type="entry name" value="OS08G0508500 PROTEIN"/>
    <property type="match status" value="1"/>
</dbReference>
<name>A0A6P6UIZ9_COFAR</name>